<dbReference type="PRINTS" id="PR00081">
    <property type="entry name" value="GDHRDH"/>
</dbReference>
<dbReference type="Gene3D" id="3.30.710.10">
    <property type="entry name" value="Potassium Channel Kv1.1, Chain A"/>
    <property type="match status" value="1"/>
</dbReference>
<dbReference type="Proteomes" id="UP000306584">
    <property type="component" value="Unassembled WGS sequence"/>
</dbReference>
<dbReference type="PROSITE" id="PS50097">
    <property type="entry name" value="BTB"/>
    <property type="match status" value="1"/>
</dbReference>
<dbReference type="InterPro" id="IPR036291">
    <property type="entry name" value="NAD(P)-bd_dom_sf"/>
</dbReference>
<dbReference type="InterPro" id="IPR000210">
    <property type="entry name" value="BTB/POZ_dom"/>
</dbReference>
<evidence type="ECO:0000256" key="1">
    <source>
        <dbReference type="SAM" id="MobiDB-lite"/>
    </source>
</evidence>
<dbReference type="InterPro" id="IPR002347">
    <property type="entry name" value="SDR_fam"/>
</dbReference>
<protein>
    <recommendedName>
        <fullName evidence="2">BTB domain-containing protein</fullName>
    </recommendedName>
</protein>
<accession>A0A4V4JRP5</accession>
<dbReference type="PANTHER" id="PTHR47369:SF1">
    <property type="entry name" value="BTB_POZ DOMAIN-CONTAINING PROTEIN"/>
    <property type="match status" value="1"/>
</dbReference>
<comment type="caution">
    <text evidence="3">The sequence shown here is derived from an EMBL/GenBank/DDBJ whole genome shotgun (WGS) entry which is preliminary data.</text>
</comment>
<name>A0A4V4JRP5_AURPU</name>
<feature type="compositionally biased region" description="Low complexity" evidence="1">
    <location>
        <begin position="72"/>
        <end position="82"/>
    </location>
</feature>
<feature type="region of interest" description="Disordered" evidence="1">
    <location>
        <begin position="692"/>
        <end position="770"/>
    </location>
</feature>
<dbReference type="SUPFAM" id="SSF54695">
    <property type="entry name" value="POZ domain"/>
    <property type="match status" value="1"/>
</dbReference>
<gene>
    <name evidence="3" type="ORF">D6D01_09174</name>
</gene>
<feature type="domain" description="BTB" evidence="2">
    <location>
        <begin position="183"/>
        <end position="255"/>
    </location>
</feature>
<feature type="region of interest" description="Disordered" evidence="1">
    <location>
        <begin position="15"/>
        <end position="111"/>
    </location>
</feature>
<organism evidence="3 4">
    <name type="scientific">Aureobasidium pullulans</name>
    <name type="common">Black yeast</name>
    <name type="synonym">Pullularia pullulans</name>
    <dbReference type="NCBI Taxonomy" id="5580"/>
    <lineage>
        <taxon>Eukaryota</taxon>
        <taxon>Fungi</taxon>
        <taxon>Dikarya</taxon>
        <taxon>Ascomycota</taxon>
        <taxon>Pezizomycotina</taxon>
        <taxon>Dothideomycetes</taxon>
        <taxon>Dothideomycetidae</taxon>
        <taxon>Dothideales</taxon>
        <taxon>Saccotheciaceae</taxon>
        <taxon>Aureobasidium</taxon>
    </lineage>
</organism>
<feature type="compositionally biased region" description="Polar residues" evidence="1">
    <location>
        <begin position="17"/>
        <end position="32"/>
    </location>
</feature>
<feature type="region of interest" description="Disordered" evidence="1">
    <location>
        <begin position="141"/>
        <end position="161"/>
    </location>
</feature>
<dbReference type="Gene3D" id="3.40.50.720">
    <property type="entry name" value="NAD(P)-binding Rossmann-like Domain"/>
    <property type="match status" value="1"/>
</dbReference>
<evidence type="ECO:0000313" key="4">
    <source>
        <dbReference type="Proteomes" id="UP000306584"/>
    </source>
</evidence>
<feature type="compositionally biased region" description="Basic and acidic residues" evidence="1">
    <location>
        <begin position="710"/>
        <end position="728"/>
    </location>
</feature>
<evidence type="ECO:0000313" key="3">
    <source>
        <dbReference type="EMBL" id="THY10763.1"/>
    </source>
</evidence>
<sequence>MSDLDIMADDNHFFDASSLSPLHQNNTNTPRSNIPRRSLFNSSPNHFVPTPSTPTPAPALLTLDSSRNIAGDSSPSLDSPSSPEDHVRATVNRRRIPRVEKDVDDPSNPVALSRYSVNRQQSTTLTTLSRLFTVHSVASPPDYRPLSDSQLPEGPPVTSAAARDTAPLYDHLYTRGLLGGRHSDITVHVFGYPYKLHRLILDRATFFASALSGPWLESKASEITLHPEDIDTNITQVSFELALKRLYGAAISEEEDAEAVSLFATACWLEMPDLIDSSIESMLRQMSTATLAPLIKLVTSNYYGRSGDKILASAKAMLCRDGWKMSTKYWDGIPGDIIREIVGGDGFFINGEWDRWVLAKRLLDRHLKTLAIEAGLVDPVSWSKVRKAPETANLMAVRFDSVYRKNAMATGAAPDGLHRWISLYTHPDIEPLLVLLDEGIHYIHLDFEQLQYIRRARDILGLPMMPDKVISNALWMQMELRQKVLNAKDIDMELGLSEGINELRSPHLRAASLTEPSIKGKQKVDNLTDEFEDFDDEDIASNSWDGNGKPRKFWIPSADCNIVMGGATDPAMMPSPNTQSNRLSATIQPEDVQWASDFAANPSDTRSIPQIIRPDSAADSATSELRPVSYSHFPPFRFAVEFPSPRLLKEKKRVYSRTIFYSGSWWNLYIQKVRRGKNPQLGVYLHRAKERETEETLAAGGPNVGQLTSHLERDLNMRPDRRAEERRRFLTRRRSGDVVDGDGADSSGSAEPDAGPAGVDTTPRARGLGGYRKSSELDVLSNFPIKPAYYDEQDSDFEDEDPEIAKLTRNVRVPTLPPYVDSRPTIKTYFKIYSPSKGGRMLSVYESAPDTFNFSQSWGWKSSTLMLDDGMLGDEVNAEAEIPLKDANKLRFMIVIGNRAQIQVVDYVLAEGWKSCQHQVQLSATLLFPASLTSTPTSSPSTTSVVKTYPRTITTITMAFTDPLQYLGAATALFLTLKVVHFATPYLTPSKLHRYQHDGNSWALVTGSTSGIGEGFAHALANKKFNLLLHGRNQNKLDKLVKQLNKQYPDVQVKTVIADVSDMDVNVSAIVSAASSLPGKLTILINNVGGAPLSPSYGTLAEVDANYVDKMINLNSRFPTQLTREILPLLTANSPSLIMSTCSVTGYRGLPYLAVYSATKAFNYTFNEAMATELSAENKNIEMLGIVVASVVSAGNKTTEGVFTCNARKMAEEALGRVGCGRAQVIGWWRHAVQWWLMGLLPEWALEKALIGAMTDRRVQEQKGE</sequence>
<proteinExistence type="predicted"/>
<dbReference type="InterPro" id="IPR011333">
    <property type="entry name" value="SKP1/BTB/POZ_sf"/>
</dbReference>
<dbReference type="AlphaFoldDB" id="A0A4V4JRP5"/>
<dbReference type="SUPFAM" id="SSF51735">
    <property type="entry name" value="NAD(P)-binding Rossmann-fold domains"/>
    <property type="match status" value="1"/>
</dbReference>
<dbReference type="PANTHER" id="PTHR47369">
    <property type="entry name" value="BTB/POZ DOMAIN-CONTAINING PROTEIN"/>
    <property type="match status" value="1"/>
</dbReference>
<reference evidence="3 4" key="1">
    <citation type="submission" date="2018-10" db="EMBL/GenBank/DDBJ databases">
        <title>Fifty Aureobasidium pullulans genomes reveal a recombining polyextremotolerant generalist.</title>
        <authorList>
            <person name="Gostincar C."/>
            <person name="Turk M."/>
            <person name="Zajc J."/>
            <person name="Gunde-Cimerman N."/>
        </authorList>
    </citation>
    <scope>NUCLEOTIDE SEQUENCE [LARGE SCALE GENOMIC DNA]</scope>
    <source>
        <strain evidence="3 4">EXF-6604</strain>
    </source>
</reference>
<dbReference type="Pfam" id="PF00106">
    <property type="entry name" value="adh_short"/>
    <property type="match status" value="1"/>
</dbReference>
<evidence type="ECO:0000259" key="2">
    <source>
        <dbReference type="PROSITE" id="PS50097"/>
    </source>
</evidence>
<dbReference type="EMBL" id="QZBD01000592">
    <property type="protein sequence ID" value="THY10763.1"/>
    <property type="molecule type" value="Genomic_DNA"/>
</dbReference>